<feature type="transmembrane region" description="Helical" evidence="1">
    <location>
        <begin position="41"/>
        <end position="62"/>
    </location>
</feature>
<evidence type="ECO:0000313" key="2">
    <source>
        <dbReference type="EMBL" id="SNS49491.1"/>
    </source>
</evidence>
<dbReference type="AlphaFoldDB" id="A0A239EYF5"/>
<dbReference type="Proteomes" id="UP000198480">
    <property type="component" value="Unassembled WGS sequence"/>
</dbReference>
<keyword evidence="1" id="KW-0812">Transmembrane</keyword>
<sequence length="77" mass="8480">MLTINGQHILYPLISLASIALAYAGHGLLEAQEAKAKSPTANTAIINLFIDLLFITVFKYVYFSEEYKINSALSCNL</sequence>
<evidence type="ECO:0000256" key="1">
    <source>
        <dbReference type="SAM" id="Phobius"/>
    </source>
</evidence>
<reference evidence="3" key="1">
    <citation type="submission" date="2017-06" db="EMBL/GenBank/DDBJ databases">
        <authorList>
            <person name="Varghese N."/>
            <person name="Submissions S."/>
        </authorList>
    </citation>
    <scope>NUCLEOTIDE SEQUENCE [LARGE SCALE GENOMIC DNA]</scope>
    <source>
        <strain evidence="3">5C</strain>
    </source>
</reference>
<keyword evidence="1" id="KW-1133">Transmembrane helix</keyword>
<keyword evidence="1" id="KW-0472">Membrane</keyword>
<evidence type="ECO:0000313" key="3">
    <source>
        <dbReference type="Proteomes" id="UP000198480"/>
    </source>
</evidence>
<feature type="transmembrane region" description="Helical" evidence="1">
    <location>
        <begin position="9"/>
        <end position="29"/>
    </location>
</feature>
<organism evidence="2 3">
    <name type="scientific">Belliella buryatensis</name>
    <dbReference type="NCBI Taxonomy" id="1500549"/>
    <lineage>
        <taxon>Bacteria</taxon>
        <taxon>Pseudomonadati</taxon>
        <taxon>Bacteroidota</taxon>
        <taxon>Cytophagia</taxon>
        <taxon>Cytophagales</taxon>
        <taxon>Cyclobacteriaceae</taxon>
        <taxon>Belliella</taxon>
    </lineage>
</organism>
<dbReference type="EMBL" id="FZOK01000011">
    <property type="protein sequence ID" value="SNS49491.1"/>
    <property type="molecule type" value="Genomic_DNA"/>
</dbReference>
<proteinExistence type="predicted"/>
<protein>
    <submittedName>
        <fullName evidence="2">Uncharacterized protein</fullName>
    </submittedName>
</protein>
<keyword evidence="3" id="KW-1185">Reference proteome</keyword>
<accession>A0A239EYF5</accession>
<name>A0A239EYF5_9BACT</name>
<gene>
    <name evidence="2" type="ORF">SAMN06295967_1119</name>
</gene>